<reference evidence="3 4" key="1">
    <citation type="submission" date="2018-06" db="EMBL/GenBank/DDBJ databases">
        <authorList>
            <consortium name="Pathogen Informatics"/>
            <person name="Doyle S."/>
        </authorList>
    </citation>
    <scope>NUCLEOTIDE SEQUENCE [LARGE SCALE GENOMIC DNA]</scope>
    <source>
        <strain evidence="3 4">NCTC12224</strain>
    </source>
</reference>
<proteinExistence type="predicted"/>
<dbReference type="PANTHER" id="PTHR30195">
    <property type="entry name" value="TYPE I SITE-SPECIFIC DEOXYRIBONUCLEASE PROTEIN SUBUNIT M AND R"/>
    <property type="match status" value="1"/>
</dbReference>
<dbReference type="GO" id="GO:0009035">
    <property type="term" value="F:type I site-specific deoxyribonuclease activity"/>
    <property type="evidence" value="ECO:0007669"/>
    <property type="project" value="UniProtKB-EC"/>
</dbReference>
<evidence type="ECO:0000313" key="3">
    <source>
        <dbReference type="EMBL" id="SUN58234.1"/>
    </source>
</evidence>
<dbReference type="InterPro" id="IPR051268">
    <property type="entry name" value="Type-I_R_enzyme_R_subunit"/>
</dbReference>
<evidence type="ECO:0000256" key="1">
    <source>
        <dbReference type="ARBA" id="ARBA00022747"/>
    </source>
</evidence>
<dbReference type="PANTHER" id="PTHR30195:SF16">
    <property type="entry name" value="TYPE I RESTRICTION ENZYME ENDONUCLEASE SUBUNIT"/>
    <property type="match status" value="1"/>
</dbReference>
<feature type="domain" description="SWI2/SNF2 ATPase" evidence="2">
    <location>
        <begin position="18"/>
        <end position="112"/>
    </location>
</feature>
<accession>A0A380K0B6</accession>
<evidence type="ECO:0000313" key="4">
    <source>
        <dbReference type="Proteomes" id="UP000254924"/>
    </source>
</evidence>
<keyword evidence="3" id="KW-0378">Hydrolase</keyword>
<organism evidence="3 4">
    <name type="scientific">Streptococcus hyointestinalis</name>
    <dbReference type="NCBI Taxonomy" id="1337"/>
    <lineage>
        <taxon>Bacteria</taxon>
        <taxon>Bacillati</taxon>
        <taxon>Bacillota</taxon>
        <taxon>Bacilli</taxon>
        <taxon>Lactobacillales</taxon>
        <taxon>Streptococcaceae</taxon>
        <taxon>Streptococcus</taxon>
    </lineage>
</organism>
<dbReference type="Pfam" id="PF18766">
    <property type="entry name" value="SWI2_SNF2"/>
    <property type="match status" value="1"/>
</dbReference>
<dbReference type="InterPro" id="IPR040980">
    <property type="entry name" value="SWI2_SNF2"/>
</dbReference>
<gene>
    <name evidence="3" type="primary">hsdR_4</name>
    <name evidence="3" type="ORF">NCTC12224_00263</name>
</gene>
<dbReference type="EC" id="3.1.21.3" evidence="3"/>
<dbReference type="InterPro" id="IPR027417">
    <property type="entry name" value="P-loop_NTPase"/>
</dbReference>
<keyword evidence="4" id="KW-1185">Reference proteome</keyword>
<dbReference type="Proteomes" id="UP000254924">
    <property type="component" value="Unassembled WGS sequence"/>
</dbReference>
<name>A0A380K0B6_9STRE</name>
<dbReference type="SUPFAM" id="SSF52540">
    <property type="entry name" value="P-loop containing nucleoside triphosphate hydrolases"/>
    <property type="match status" value="1"/>
</dbReference>
<dbReference type="Gene3D" id="3.40.50.300">
    <property type="entry name" value="P-loop containing nucleotide triphosphate hydrolases"/>
    <property type="match status" value="1"/>
</dbReference>
<dbReference type="GO" id="GO:0009307">
    <property type="term" value="P:DNA restriction-modification system"/>
    <property type="evidence" value="ECO:0007669"/>
    <property type="project" value="UniProtKB-KW"/>
</dbReference>
<sequence length="140" mass="16449">MCKRKLAFQSYADNDTIDVDDTENVNALIKKLTDGRRQMIVTTRQKMQTMINKRLKEGTTDYNKIRALKVAFVVDECHRAVTPQTKRELEAFFANSLWFGFTGTPIFEDNKYEQKGDLAQTTKQFIRRLFTQLYYQRSDS</sequence>
<protein>
    <submittedName>
        <fullName evidence="3">Type I restriction-modification system, restriction subunit R</fullName>
        <ecNumber evidence="3">3.1.21.3</ecNumber>
    </submittedName>
</protein>
<keyword evidence="1" id="KW-0680">Restriction system</keyword>
<dbReference type="EMBL" id="UHFN01000005">
    <property type="protein sequence ID" value="SUN58234.1"/>
    <property type="molecule type" value="Genomic_DNA"/>
</dbReference>
<dbReference type="AlphaFoldDB" id="A0A380K0B6"/>
<evidence type="ECO:0000259" key="2">
    <source>
        <dbReference type="Pfam" id="PF18766"/>
    </source>
</evidence>